<comment type="caution">
    <text evidence="1">The sequence shown here is derived from an EMBL/GenBank/DDBJ whole genome shotgun (WGS) entry which is preliminary data.</text>
</comment>
<evidence type="ECO:0000313" key="1">
    <source>
        <dbReference type="EMBL" id="GAX24532.1"/>
    </source>
</evidence>
<evidence type="ECO:0000313" key="2">
    <source>
        <dbReference type="Proteomes" id="UP000198406"/>
    </source>
</evidence>
<dbReference type="PANTHER" id="PTHR12403">
    <property type="entry name" value="TRAFFICKING PROTEIN PARTICLE COMPLEX SUBUNIT 2"/>
    <property type="match status" value="1"/>
</dbReference>
<accession>A0A1Z5KEK1</accession>
<dbReference type="AlphaFoldDB" id="A0A1Z5KEK1"/>
<name>A0A1Z5KEK1_FISSO</name>
<reference evidence="1 2" key="1">
    <citation type="journal article" date="2015" name="Plant Cell">
        <title>Oil accumulation by the oleaginous diatom Fistulifera solaris as revealed by the genome and transcriptome.</title>
        <authorList>
            <person name="Tanaka T."/>
            <person name="Maeda Y."/>
            <person name="Veluchamy A."/>
            <person name="Tanaka M."/>
            <person name="Abida H."/>
            <person name="Marechal E."/>
            <person name="Bowler C."/>
            <person name="Muto M."/>
            <person name="Sunaga Y."/>
            <person name="Tanaka M."/>
            <person name="Yoshino T."/>
            <person name="Taniguchi T."/>
            <person name="Fukuda Y."/>
            <person name="Nemoto M."/>
            <person name="Matsumoto M."/>
            <person name="Wong P.S."/>
            <person name="Aburatani S."/>
            <person name="Fujibuchi W."/>
        </authorList>
    </citation>
    <scope>NUCLEOTIDE SEQUENCE [LARGE SCALE GENOMIC DNA]</scope>
    <source>
        <strain evidence="1 2">JPCC DA0580</strain>
    </source>
</reference>
<dbReference type="Proteomes" id="UP000198406">
    <property type="component" value="Unassembled WGS sequence"/>
</dbReference>
<dbReference type="GO" id="GO:0006888">
    <property type="term" value="P:endoplasmic reticulum to Golgi vesicle-mediated transport"/>
    <property type="evidence" value="ECO:0007669"/>
    <property type="project" value="InterPro"/>
</dbReference>
<dbReference type="SUPFAM" id="SSF64356">
    <property type="entry name" value="SNARE-like"/>
    <property type="match status" value="1"/>
</dbReference>
<keyword evidence="2" id="KW-1185">Reference proteome</keyword>
<dbReference type="GO" id="GO:0005737">
    <property type="term" value="C:cytoplasm"/>
    <property type="evidence" value="ECO:0007669"/>
    <property type="project" value="GOC"/>
</dbReference>
<dbReference type="InterPro" id="IPR006722">
    <property type="entry name" value="Sedlin"/>
</dbReference>
<organism evidence="1 2">
    <name type="scientific">Fistulifera solaris</name>
    <name type="common">Oleaginous diatom</name>
    <dbReference type="NCBI Taxonomy" id="1519565"/>
    <lineage>
        <taxon>Eukaryota</taxon>
        <taxon>Sar</taxon>
        <taxon>Stramenopiles</taxon>
        <taxon>Ochrophyta</taxon>
        <taxon>Bacillariophyta</taxon>
        <taxon>Bacillariophyceae</taxon>
        <taxon>Bacillariophycidae</taxon>
        <taxon>Naviculales</taxon>
        <taxon>Naviculaceae</taxon>
        <taxon>Fistulifera</taxon>
    </lineage>
</organism>
<protein>
    <recommendedName>
        <fullName evidence="3">Trafficking protein particle complex subunit</fullName>
    </recommendedName>
</protein>
<sequence>MSKSPPKLVGLGIIGKNNAPLYMCDCVALVDPSASSQQDGDFYGFSQTSSAAQNQSLSVQNQLLMHAALDQVDDFIETVHGEVRSPFSGMPVRKKPNPALGPHYLGILLDLGEFQVHGYITATNIKMMALTKGAKQGDAVRSLLETIHSMWIAYTMNPFHTVRELVTIESTTFDQKIQRAVRTYAGVSTTIAE</sequence>
<dbReference type="OrthoDB" id="47005at2759"/>
<evidence type="ECO:0008006" key="3">
    <source>
        <dbReference type="Google" id="ProtNLM"/>
    </source>
</evidence>
<proteinExistence type="predicted"/>
<dbReference type="InterPro" id="IPR011012">
    <property type="entry name" value="Longin-like_dom_sf"/>
</dbReference>
<dbReference type="Pfam" id="PF04628">
    <property type="entry name" value="Sedlin_N"/>
    <property type="match status" value="1"/>
</dbReference>
<dbReference type="EMBL" id="BDSP01000210">
    <property type="protein sequence ID" value="GAX24532.1"/>
    <property type="molecule type" value="Genomic_DNA"/>
</dbReference>
<dbReference type="InParanoid" id="A0A1Z5KEK1"/>
<dbReference type="Gene3D" id="3.30.450.70">
    <property type="match status" value="1"/>
</dbReference>
<gene>
    <name evidence="1" type="ORF">FisN_18Lu098</name>
</gene>